<dbReference type="RefSeq" id="WP_308355720.1">
    <property type="nucleotide sequence ID" value="NZ_CP129970.2"/>
</dbReference>
<sequence>MKYKITLILLFTTTLTQAQNLTQSIEQQITNARQNESTSAIDWSNYENEAMISVITPLQAYTQDSSRSVRLKSYDLLFQISLAVDSVQDSTADVTVQQGMELFLRGLNDEDNGIQGFVADRLRSFEAEMYTEDMRKLLIQKLNPRPFYYEELVLTLAYINEDSSIDLIIDDLRTQSNELSQMERWQAHIALARLGEEPALNFIVRKASELPESEDAVYEIYPSLAFTRQKEAVDVLVELVYSDEQNCSSPDPDSNRKITCAYRILEMIAPIIQDFPVAVDEATGDLDTENYEEALKTSREWLNANRSVYTLIN</sequence>
<dbReference type="SUPFAM" id="SSF48371">
    <property type="entry name" value="ARM repeat"/>
    <property type="match status" value="1"/>
</dbReference>
<feature type="chain" id="PRO_5041300463" description="HEAT repeat domain-containing protein" evidence="1">
    <location>
        <begin position="19"/>
        <end position="313"/>
    </location>
</feature>
<evidence type="ECO:0000313" key="3">
    <source>
        <dbReference type="Proteomes" id="UP001244443"/>
    </source>
</evidence>
<reference evidence="2" key="1">
    <citation type="submission" date="2023-08" db="EMBL/GenBank/DDBJ databases">
        <title>Comparative genomics and taxonomic characterization of three novel marine species of genus Marivirga.</title>
        <authorList>
            <person name="Muhammad N."/>
            <person name="Kim S.-G."/>
        </authorList>
    </citation>
    <scope>NUCLEOTIDE SEQUENCE [LARGE SCALE GENOMIC DNA]</scope>
    <source>
        <strain evidence="2">ABR2-2</strain>
    </source>
</reference>
<name>A0AA51R7X3_9BACT</name>
<proteinExistence type="predicted"/>
<dbReference type="InterPro" id="IPR011989">
    <property type="entry name" value="ARM-like"/>
</dbReference>
<keyword evidence="1" id="KW-0732">Signal</keyword>
<organism evidence="2 3">
    <name type="scientific">Marivirga arenosa</name>
    <dbReference type="NCBI Taxonomy" id="3059076"/>
    <lineage>
        <taxon>Bacteria</taxon>
        <taxon>Pseudomonadati</taxon>
        <taxon>Bacteroidota</taxon>
        <taxon>Cytophagia</taxon>
        <taxon>Cytophagales</taxon>
        <taxon>Marivirgaceae</taxon>
        <taxon>Marivirga</taxon>
    </lineage>
</organism>
<protein>
    <recommendedName>
        <fullName evidence="4">HEAT repeat domain-containing protein</fullName>
    </recommendedName>
</protein>
<dbReference type="InterPro" id="IPR016024">
    <property type="entry name" value="ARM-type_fold"/>
</dbReference>
<accession>A0AA51R7X3</accession>
<dbReference type="EMBL" id="CP129970">
    <property type="protein sequence ID" value="WMN06021.1"/>
    <property type="molecule type" value="Genomic_DNA"/>
</dbReference>
<keyword evidence="3" id="KW-1185">Reference proteome</keyword>
<evidence type="ECO:0008006" key="4">
    <source>
        <dbReference type="Google" id="ProtNLM"/>
    </source>
</evidence>
<dbReference type="Gene3D" id="1.25.10.10">
    <property type="entry name" value="Leucine-rich Repeat Variant"/>
    <property type="match status" value="1"/>
</dbReference>
<gene>
    <name evidence="2" type="ORF">QYS48_31325</name>
</gene>
<dbReference type="AlphaFoldDB" id="A0AA51R7X3"/>
<feature type="signal peptide" evidence="1">
    <location>
        <begin position="1"/>
        <end position="18"/>
    </location>
</feature>
<dbReference type="Proteomes" id="UP001244443">
    <property type="component" value="Chromosome"/>
</dbReference>
<evidence type="ECO:0000256" key="1">
    <source>
        <dbReference type="SAM" id="SignalP"/>
    </source>
</evidence>
<evidence type="ECO:0000313" key="2">
    <source>
        <dbReference type="EMBL" id="WMN06021.1"/>
    </source>
</evidence>